<gene>
    <name evidence="2" type="ORF">EJB05_10695</name>
</gene>
<dbReference type="SUPFAM" id="SSF81383">
    <property type="entry name" value="F-box domain"/>
    <property type="match status" value="1"/>
</dbReference>
<sequence>MASLPLDVLLEIAARSDPVTLVRFAATCRAVRRRVADPTFWRRLRLRHSDRFVPSLLRGHLMMAYKDRSFSNVELQFVDTTTPDATARPVTADDGFLHRTDGKTSMRRQDHVASRDGLLLVWSSNNRPPYDSDLCVCDPATRRSQPLPAEPMFRNEVARTLWQPYVLLVGDGESDAAGGVGQPFQVLKTNLALSPNHRFLKIHIFSSDTGMWGPYVEIQAPDLHGSRLLKGEEKPLVVDGSVHWLCVTDKGNYVLKLQVGEAKVVVTELPATFPRPMKMYRDLEYLLVTTSPSCGSLMVLVAGRRKISAWVQEKQTGKWKEEAQDVIENDDIPREKTRHHTFDVWLHWFAERSCIVLIEMKGYGFFLLDIRSMKIVNRYETWSMYAANDHPYEMHLSSWVPTFSGTL</sequence>
<dbReference type="InterPro" id="IPR036047">
    <property type="entry name" value="F-box-like_dom_sf"/>
</dbReference>
<evidence type="ECO:0000313" key="3">
    <source>
        <dbReference type="Proteomes" id="UP000324897"/>
    </source>
</evidence>
<feature type="non-terminal residue" evidence="2">
    <location>
        <position position="1"/>
    </location>
</feature>
<keyword evidence="3" id="KW-1185">Reference proteome</keyword>
<proteinExistence type="predicted"/>
<dbReference type="Gene3D" id="1.20.1280.50">
    <property type="match status" value="1"/>
</dbReference>
<dbReference type="Pfam" id="PF24523">
    <property type="entry name" value="DUF7595"/>
    <property type="match status" value="1"/>
</dbReference>
<dbReference type="AlphaFoldDB" id="A0A5J9VMJ8"/>
<organism evidence="2 3">
    <name type="scientific">Eragrostis curvula</name>
    <name type="common">weeping love grass</name>
    <dbReference type="NCBI Taxonomy" id="38414"/>
    <lineage>
        <taxon>Eukaryota</taxon>
        <taxon>Viridiplantae</taxon>
        <taxon>Streptophyta</taxon>
        <taxon>Embryophyta</taxon>
        <taxon>Tracheophyta</taxon>
        <taxon>Spermatophyta</taxon>
        <taxon>Magnoliopsida</taxon>
        <taxon>Liliopsida</taxon>
        <taxon>Poales</taxon>
        <taxon>Poaceae</taxon>
        <taxon>PACMAD clade</taxon>
        <taxon>Chloridoideae</taxon>
        <taxon>Eragrostideae</taxon>
        <taxon>Eragrostidinae</taxon>
        <taxon>Eragrostis</taxon>
    </lineage>
</organism>
<dbReference type="Gramene" id="TVU37383">
    <property type="protein sequence ID" value="TVU37383"/>
    <property type="gene ID" value="EJB05_10695"/>
</dbReference>
<accession>A0A5J9VMJ8</accession>
<evidence type="ECO:0000313" key="2">
    <source>
        <dbReference type="EMBL" id="TVU37383.1"/>
    </source>
</evidence>
<dbReference type="PROSITE" id="PS50181">
    <property type="entry name" value="FBOX"/>
    <property type="match status" value="1"/>
</dbReference>
<dbReference type="Proteomes" id="UP000324897">
    <property type="component" value="Chromosome 4"/>
</dbReference>
<reference evidence="2 3" key="1">
    <citation type="journal article" date="2019" name="Sci. Rep.">
        <title>A high-quality genome of Eragrostis curvula grass provides insights into Poaceae evolution and supports new strategies to enhance forage quality.</title>
        <authorList>
            <person name="Carballo J."/>
            <person name="Santos B.A.C.M."/>
            <person name="Zappacosta D."/>
            <person name="Garbus I."/>
            <person name="Selva J.P."/>
            <person name="Gallo C.A."/>
            <person name="Diaz A."/>
            <person name="Albertini E."/>
            <person name="Caccamo M."/>
            <person name="Echenique V."/>
        </authorList>
    </citation>
    <scope>NUCLEOTIDE SEQUENCE [LARGE SCALE GENOMIC DNA]</scope>
    <source>
        <strain evidence="3">cv. Victoria</strain>
        <tissue evidence="2">Leaf</tissue>
    </source>
</reference>
<name>A0A5J9VMJ8_9POAL</name>
<dbReference type="PANTHER" id="PTHR35828">
    <property type="entry name" value="OS08G0203800 PROTEIN-RELATED"/>
    <property type="match status" value="1"/>
</dbReference>
<dbReference type="PANTHER" id="PTHR35828:SF23">
    <property type="entry name" value="F-BOX DOMAIN-CONTAINING PROTEIN"/>
    <property type="match status" value="1"/>
</dbReference>
<dbReference type="Pfam" id="PF12937">
    <property type="entry name" value="F-box-like"/>
    <property type="match status" value="1"/>
</dbReference>
<evidence type="ECO:0000259" key="1">
    <source>
        <dbReference type="PROSITE" id="PS50181"/>
    </source>
</evidence>
<feature type="domain" description="F-box" evidence="1">
    <location>
        <begin position="1"/>
        <end position="44"/>
    </location>
</feature>
<dbReference type="OrthoDB" id="620691at2759"/>
<dbReference type="EMBL" id="RWGY01000007">
    <property type="protein sequence ID" value="TVU37383.1"/>
    <property type="molecule type" value="Genomic_DNA"/>
</dbReference>
<protein>
    <recommendedName>
        <fullName evidence="1">F-box domain-containing protein</fullName>
    </recommendedName>
</protein>
<dbReference type="InterPro" id="IPR001810">
    <property type="entry name" value="F-box_dom"/>
</dbReference>
<dbReference type="InterPro" id="IPR056016">
    <property type="entry name" value="DUF7595"/>
</dbReference>
<comment type="caution">
    <text evidence="2">The sequence shown here is derived from an EMBL/GenBank/DDBJ whole genome shotgun (WGS) entry which is preliminary data.</text>
</comment>